<dbReference type="RefSeq" id="WP_178365316.1">
    <property type="nucleotide sequence ID" value="NZ_JACADJ010000005.1"/>
</dbReference>
<organism evidence="4 5">
    <name type="scientific">Desulfobacter latus</name>
    <dbReference type="NCBI Taxonomy" id="2292"/>
    <lineage>
        <taxon>Bacteria</taxon>
        <taxon>Pseudomonadati</taxon>
        <taxon>Thermodesulfobacteriota</taxon>
        <taxon>Desulfobacteria</taxon>
        <taxon>Desulfobacterales</taxon>
        <taxon>Desulfobacteraceae</taxon>
        <taxon>Desulfobacter</taxon>
    </lineage>
</organism>
<evidence type="ECO:0000313" key="5">
    <source>
        <dbReference type="Proteomes" id="UP000553343"/>
    </source>
</evidence>
<dbReference type="InterPro" id="IPR008978">
    <property type="entry name" value="HSP20-like_chaperone"/>
</dbReference>
<sequence>MFTRLSDIDRMFGAMDLLRNKMDRLFSDYDRSSLSDPAFTLRSNSPRTNLLESGDTFEVQAEVPGVSKEDLNIKIQGNYLEISGKRSVETPEGYKIHRNERGSSSFSRSFSLPDEIDAEKVEAALKDGILYLKLPRSETAKPKMIEINTA</sequence>
<dbReference type="InterPro" id="IPR002068">
    <property type="entry name" value="A-crystallin/Hsp20_dom"/>
</dbReference>
<dbReference type="Gene3D" id="2.60.40.790">
    <property type="match status" value="1"/>
</dbReference>
<comment type="caution">
    <text evidence="4">The sequence shown here is derived from an EMBL/GenBank/DDBJ whole genome shotgun (WGS) entry which is preliminary data.</text>
</comment>
<evidence type="ECO:0000259" key="3">
    <source>
        <dbReference type="PROSITE" id="PS01031"/>
    </source>
</evidence>
<proteinExistence type="inferred from homology"/>
<dbReference type="PROSITE" id="PS01031">
    <property type="entry name" value="SHSP"/>
    <property type="match status" value="1"/>
</dbReference>
<dbReference type="CDD" id="cd06464">
    <property type="entry name" value="ACD_sHsps-like"/>
    <property type="match status" value="1"/>
</dbReference>
<dbReference type="AlphaFoldDB" id="A0A850T6K5"/>
<name>A0A850T6K5_9BACT</name>
<dbReference type="PANTHER" id="PTHR11527">
    <property type="entry name" value="HEAT-SHOCK PROTEIN 20 FAMILY MEMBER"/>
    <property type="match status" value="1"/>
</dbReference>
<dbReference type="SUPFAM" id="SSF49764">
    <property type="entry name" value="HSP20-like chaperones"/>
    <property type="match status" value="1"/>
</dbReference>
<evidence type="ECO:0000256" key="2">
    <source>
        <dbReference type="RuleBase" id="RU003616"/>
    </source>
</evidence>
<evidence type="ECO:0000313" key="4">
    <source>
        <dbReference type="EMBL" id="NWH03857.1"/>
    </source>
</evidence>
<protein>
    <submittedName>
        <fullName evidence="4">Hsp20/alpha crystallin family protein</fullName>
    </submittedName>
</protein>
<accession>A0A850T6K5</accession>
<dbReference type="EMBL" id="JACADJ010000005">
    <property type="protein sequence ID" value="NWH03857.1"/>
    <property type="molecule type" value="Genomic_DNA"/>
</dbReference>
<keyword evidence="5" id="KW-1185">Reference proteome</keyword>
<feature type="domain" description="SHSP" evidence="3">
    <location>
        <begin position="39"/>
        <end position="150"/>
    </location>
</feature>
<gene>
    <name evidence="4" type="ORF">HXW94_02425</name>
</gene>
<dbReference type="Proteomes" id="UP000553343">
    <property type="component" value="Unassembled WGS sequence"/>
</dbReference>
<comment type="similarity">
    <text evidence="1 2">Belongs to the small heat shock protein (HSP20) family.</text>
</comment>
<reference evidence="4 5" key="1">
    <citation type="submission" date="2020-06" db="EMBL/GenBank/DDBJ databases">
        <title>High-quality draft genome of sulfate reducer Desulfobacter latus type strain AcrS2 isolated from marine sediment.</title>
        <authorList>
            <person name="Hoppe M."/>
            <person name="Larsen C.K."/>
            <person name="Marshall I.P.G."/>
            <person name="Schramm A."/>
            <person name="Marietou A.G."/>
        </authorList>
    </citation>
    <scope>NUCLEOTIDE SEQUENCE [LARGE SCALE GENOMIC DNA]</scope>
    <source>
        <strain evidence="4 5">AcRS2</strain>
    </source>
</reference>
<dbReference type="InterPro" id="IPR031107">
    <property type="entry name" value="Small_HSP"/>
</dbReference>
<dbReference type="Pfam" id="PF00011">
    <property type="entry name" value="HSP20"/>
    <property type="match status" value="1"/>
</dbReference>
<evidence type="ECO:0000256" key="1">
    <source>
        <dbReference type="PROSITE-ProRule" id="PRU00285"/>
    </source>
</evidence>